<gene>
    <name evidence="1" type="ORF">CD29_07115</name>
</gene>
<evidence type="ECO:0000313" key="2">
    <source>
        <dbReference type="Proteomes" id="UP000030416"/>
    </source>
</evidence>
<dbReference type="RefSeq" id="WP_036184566.1">
    <property type="nucleotide sequence ID" value="NZ_AVDA01000007.1"/>
</dbReference>
<dbReference type="Gene3D" id="3.30.200.20">
    <property type="entry name" value="Phosphorylase Kinase, domain 1"/>
    <property type="match status" value="1"/>
</dbReference>
<comment type="caution">
    <text evidence="1">The sequence shown here is derived from an EMBL/GenBank/DDBJ whole genome shotgun (WGS) entry which is preliminary data.</text>
</comment>
<dbReference type="AlphaFoldDB" id="A0A0A3I306"/>
<organism evidence="1 2">
    <name type="scientific">Ureibacillus manganicus DSM 26584</name>
    <dbReference type="NCBI Taxonomy" id="1384049"/>
    <lineage>
        <taxon>Bacteria</taxon>
        <taxon>Bacillati</taxon>
        <taxon>Bacillota</taxon>
        <taxon>Bacilli</taxon>
        <taxon>Bacillales</taxon>
        <taxon>Caryophanaceae</taxon>
        <taxon>Ureibacillus</taxon>
    </lineage>
</organism>
<dbReference type="SUPFAM" id="SSF56112">
    <property type="entry name" value="Protein kinase-like (PK-like)"/>
    <property type="match status" value="1"/>
</dbReference>
<dbReference type="Proteomes" id="UP000030416">
    <property type="component" value="Unassembled WGS sequence"/>
</dbReference>
<sequence length="314" mass="36586">MDHQKIIEICNNYYINPKTVKVLRNNDRLLARIETAHTYYLKGEPADKTYWEACCTFANLLNDQGFNVTQYIQSSYGTYTVQYMDKIFSLEQSLPGKPLEVITDKEIIDIGSLLGIQHRLSMKLPNLFTNATSWSLFGGNLSDALGDYDENELSFLEFKKHFNLHPLFTKIESLFNEYRYNLQQVWMRLPQGAVQGDFCYYNMIQLPDESLAIFDFNLAGNEVYLNECIAVAVYHAWHAPYTGKLNEHERFQLFLNSYTKERPLTSLEEIYTPQLKAIIRAFRFDRVELGIALNNGLMQELFIKETLKILEDVE</sequence>
<name>A0A0A3I306_9BACL</name>
<dbReference type="InterPro" id="IPR011009">
    <property type="entry name" value="Kinase-like_dom_sf"/>
</dbReference>
<evidence type="ECO:0008006" key="3">
    <source>
        <dbReference type="Google" id="ProtNLM"/>
    </source>
</evidence>
<dbReference type="OrthoDB" id="2569165at2"/>
<dbReference type="eggNOG" id="ENOG5033RUY">
    <property type="taxonomic scope" value="Bacteria"/>
</dbReference>
<protein>
    <recommendedName>
        <fullName evidence="3">Aminoglycoside phosphotransferase domain-containing protein</fullName>
    </recommendedName>
</protein>
<keyword evidence="2" id="KW-1185">Reference proteome</keyword>
<dbReference type="EMBL" id="JPVN01000007">
    <property type="protein sequence ID" value="KGR79119.1"/>
    <property type="molecule type" value="Genomic_DNA"/>
</dbReference>
<proteinExistence type="predicted"/>
<dbReference type="STRING" id="1384049.CD29_07115"/>
<accession>A0A0A3I306</accession>
<reference evidence="1 2" key="1">
    <citation type="submission" date="2014-02" db="EMBL/GenBank/DDBJ databases">
        <title>Draft genome sequence of Lysinibacillus manganicus DSM 26584T.</title>
        <authorList>
            <person name="Zhang F."/>
            <person name="Wang G."/>
            <person name="Zhang L."/>
        </authorList>
    </citation>
    <scope>NUCLEOTIDE SEQUENCE [LARGE SCALE GENOMIC DNA]</scope>
    <source>
        <strain evidence="1 2">DSM 26584</strain>
    </source>
</reference>
<dbReference type="Gene3D" id="3.90.1200.10">
    <property type="match status" value="1"/>
</dbReference>
<evidence type="ECO:0000313" key="1">
    <source>
        <dbReference type="EMBL" id="KGR79119.1"/>
    </source>
</evidence>